<evidence type="ECO:0000313" key="1">
    <source>
        <dbReference type="EMBL" id="KGT80459.1"/>
    </source>
</evidence>
<gene>
    <name evidence="1" type="ORF">MA20_07665</name>
</gene>
<dbReference type="RefSeq" id="WP_041954487.1">
    <property type="nucleotide sequence ID" value="NZ_JRPN01000004.1"/>
</dbReference>
<protein>
    <recommendedName>
        <fullName evidence="3">NACHT domain-containing protein</fullName>
    </recommendedName>
</protein>
<name>A0A0A3Y4G3_BRAJP</name>
<proteinExistence type="predicted"/>
<dbReference type="NCBIfam" id="NF041816">
    <property type="entry name" value="Avs3a"/>
    <property type="match status" value="1"/>
</dbReference>
<comment type="caution">
    <text evidence="1">The sequence shown here is derived from an EMBL/GenBank/DDBJ whole genome shotgun (WGS) entry which is preliminary data.</text>
</comment>
<dbReference type="EMBL" id="JRPN01000004">
    <property type="protein sequence ID" value="KGT80459.1"/>
    <property type="molecule type" value="Genomic_DNA"/>
</dbReference>
<dbReference type="Proteomes" id="UP000030377">
    <property type="component" value="Unassembled WGS sequence"/>
</dbReference>
<organism evidence="1 2">
    <name type="scientific">Bradyrhizobium japonicum</name>
    <dbReference type="NCBI Taxonomy" id="375"/>
    <lineage>
        <taxon>Bacteria</taxon>
        <taxon>Pseudomonadati</taxon>
        <taxon>Pseudomonadota</taxon>
        <taxon>Alphaproteobacteria</taxon>
        <taxon>Hyphomicrobiales</taxon>
        <taxon>Nitrobacteraceae</taxon>
        <taxon>Bradyrhizobium</taxon>
    </lineage>
</organism>
<evidence type="ECO:0000313" key="2">
    <source>
        <dbReference type="Proteomes" id="UP000030377"/>
    </source>
</evidence>
<sequence length="2099" mass="233458">MSSPTSNSDLVRASRDGDYFHYLWAARRCLALLSPHSGLVAVTIEGPSAAETQAGSAIEDGEELIDVGEYYGSEDLSKATLIRYIQLKHSTRRGSVEWTASGLENTLRGFADRYLAIQKNLQTTALEDRLELWFFTNRPISADFREAVADAALNRPPRHPRELTKLENFTALSGAGLSAFCKLLRLEAEQPGYWDQRNVLVQDVSGYLPDWDVDAPTQLKELVTRKALSESAANPTITKIDVLRALKTDESSLLPAPCRNEQLPNAVPREQDAELINRIVTAGSAPIVVHADGGVGKSIFATRIALGLPKGSFSVLYDCFGNGQYRSASGFRHRHKQGLVQIANELAGAGLCHLLIPTPNADAPAYIKAFLYRLRQAVSSLKSAHPDALLCIVVDAADNAQMAAEEIGETRSFIKDLLREQLPDGVRLVALSRTHRLFMLDMPPSALPLELRAFNRNETSIHLRNFFANASEQDISEFHRLSSHNPRVQSLAMSRSKDDLGKILRSLGPNPTTVEEAIGSLLDQSIAKLRDEGGAPEKPQIDRICAGLAALRPLIPISALSSMSGVPAAAIRSFAFDIGRPLLVSGETIQFLDEPTETWFRDKFKPAAAELTAFIESLKPLASGSAYVASALPQLMLEAGHFSELVKLALSSEGLPDTSPLERRDVELQRLQFALKASLRGRHYKDAAKLALKTGGESAGDNRQRKLIQDNTDLAAAFLGADRIEEVVSRRSFGAGWLGSHHAYEAGLMSGRPELLGDARSRLRMAFEWVQNWGRLPDQERERERMTDQDIAEMALSSFNIHGAVSCARWLRSWTPRSLSFHAGRIVARRLTDHARYNDLDQLASAAGNDIYLLLAITVELRSLNINPPKAAIERALRLIQSSHVTLKIEDSWGGNQSLISSVTALVEASYAHQISDKLSLASVLTRFLPSEPPRGLSSRFGDSRTAHLRAYCLRAALLNQSVQLLDLAHPELRKELEKNNKHHVSQDAREFKEIVGALLPWHELRARNFTTPLSKSAIAQETDGANKRSMTAARIEYRDEWSASNEVASLWCKILLESGSIGPDTIDKLTAWSAGLKRPLFTPTLQRLARIAALNTATHRQGLDFAAQAFAITKDMRESAESKASGYIDIARSILSISQPEAAAYFNEAVEVASKIGDENLDRWSAMLDLADRAAQPSRPATETAYRLARCAELTYSYVDRDKHFDWDATVQSIAALCAPSALAILSRWRDRGFGRSKRLLPIAIEFLLTRRAIDPIAAVALLGFRAEWDEPTLLRNALDACRSRAEKETIATFVFRYTSLQKKSEKTWCEIKGILSAHGLTFTQVDALIAFERHDEDVREARGRGNQASWATRTLDDERSGPDWDSIFSAADLSRSDHISKSYRRYRSSGPPYDQGAFFREAFARVKVGSESEFIAALPDVADFDLYRLRGLFECLPQAWRVSLAVKSALAAMLKTFCRRYCMGITKSRYYEALPFKLACDLAGLPEHELFNVVLTAIGDAPELVGPERLFTLVGILASQLSADEALEVLQFGLDLFEPSLETKDGDGPWSSALAPPSDVELSLAGYVWGALASPHSSIRWEGAHAARALCELGCSHVASGLVDLARGKMGGPFVDASLYFYHLHARQWLLIGLARAAKDCPETLIAHADFLVQTIGAEPHVLIRGFAAQALLSLLTSGHLRDDELARKLKLVNVSPFERIASNRYKRVKPREEQQSIEKEFYFGMDMRQYWFEPLGNHFAKGAVDIEGEVFHVIKEDWQHPGSGGWKEDERQKRGLFRDGETYYRHGGSPRSHDINFYLSYHGLMTVAGKLLASTPLHFDPDGYDETFSDWIGRYDLTRADKRWLADRRDPAPLEWPDWKDEESAENWQSTITRADLDRAIGLTNNKLNLWGHWTTVSGRRIETLQVRSALVSAGRSVSLLRALQTSEAPDRDYLPDADDDVDRGQIDDGEYNLKGWIVNREHSEGLDGEDPWAGAIRFPPPAPAPFVIELMTLTATTDLREWFAGEAPVICARVWGYYQEKDDEDQEQDSGARIRADLDFVVSFLRKIDMDLIVQVEIDRRFRRARHESFADDLGYIPDSTKFFLIRSDGSVASL</sequence>
<evidence type="ECO:0008006" key="3">
    <source>
        <dbReference type="Google" id="ProtNLM"/>
    </source>
</evidence>
<reference evidence="1 2" key="1">
    <citation type="submission" date="2014-09" db="EMBL/GenBank/DDBJ databases">
        <title>Draft genome of Bradyrhizobium japonicum Is-34.</title>
        <authorList>
            <person name="Tsurumaru H."/>
            <person name="Yamakawa T."/>
            <person name="Hashimoto S."/>
            <person name="Okizaki K."/>
            <person name="Kanesaki Y."/>
            <person name="Yoshikawa H."/>
            <person name="Yajima S."/>
        </authorList>
    </citation>
    <scope>NUCLEOTIDE SEQUENCE [LARGE SCALE GENOMIC DNA]</scope>
    <source>
        <strain evidence="1 2">Is-34</strain>
    </source>
</reference>
<accession>A0A0A3Y4G3</accession>